<dbReference type="Pfam" id="PF00149">
    <property type="entry name" value="Metallophos"/>
    <property type="match status" value="1"/>
</dbReference>
<accession>A0A024FV19</accession>
<proteinExistence type="predicted"/>
<reference evidence="4 5" key="1">
    <citation type="submission" date="2012-05" db="EMBL/GenBank/DDBJ databases">
        <title>Recombination and specialization in a pathogen metapopulation.</title>
        <authorList>
            <person name="Gardiner A."/>
            <person name="Kemen E."/>
            <person name="Schultz-Larsen T."/>
            <person name="MacLean D."/>
            <person name="Van Oosterhout C."/>
            <person name="Jones J.D.G."/>
        </authorList>
    </citation>
    <scope>NUCLEOTIDE SEQUENCE [LARGE SCALE GENOMIC DNA]</scope>
    <source>
        <strain evidence="4 5">Ac Nc2</strain>
    </source>
</reference>
<dbReference type="InterPro" id="IPR051558">
    <property type="entry name" value="Metallophosphoesterase_PAP"/>
</dbReference>
<keyword evidence="1" id="KW-0732">Signal</keyword>
<dbReference type="Gene3D" id="3.60.21.10">
    <property type="match status" value="1"/>
</dbReference>
<sequence length="291" mass="33103">MERGSIVKFVVLGKASTAKYNEKPEMNGFHAAIGDKLVSLKDEIDFVVMTGNNFLDRGVQNCDDPQWEEVWFKHLRVKDLNVPWFTVLGETDIRGNPSAQYSFHKCTGKEEMSKYWVTPSTDYFLKINQNIRIFFLNTNNEDPTSIEGISRGISETHPNIVIGHHPIHKSALHEHMCSLQSRSETPRETNLQTYICGHEPILNHVVEDEKSRIVVGTSGGLLTWSYRDYTAINGTCSLGGTPTAPFNDKLYGFAVVTVASNDDAKLVEFFTYHQRDNGIFYWEDSIRQVLY</sequence>
<keyword evidence="2" id="KW-0378">Hydrolase</keyword>
<organism evidence="4 5">
    <name type="scientific">Albugo candida</name>
    <dbReference type="NCBI Taxonomy" id="65357"/>
    <lineage>
        <taxon>Eukaryota</taxon>
        <taxon>Sar</taxon>
        <taxon>Stramenopiles</taxon>
        <taxon>Oomycota</taxon>
        <taxon>Peronosporomycetes</taxon>
        <taxon>Albuginales</taxon>
        <taxon>Albuginaceae</taxon>
        <taxon>Albugo</taxon>
    </lineage>
</organism>
<protein>
    <recommendedName>
        <fullName evidence="3">Calcineurin-like phosphoesterase domain-containing protein</fullName>
    </recommendedName>
</protein>
<dbReference type="AlphaFoldDB" id="A0A024FV19"/>
<evidence type="ECO:0000313" key="4">
    <source>
        <dbReference type="EMBL" id="CCI10782.1"/>
    </source>
</evidence>
<dbReference type="PANTHER" id="PTHR10161">
    <property type="entry name" value="TARTRATE-RESISTANT ACID PHOSPHATASE TYPE 5"/>
    <property type="match status" value="1"/>
</dbReference>
<evidence type="ECO:0000259" key="3">
    <source>
        <dbReference type="Pfam" id="PF00149"/>
    </source>
</evidence>
<dbReference type="Proteomes" id="UP000053237">
    <property type="component" value="Unassembled WGS sequence"/>
</dbReference>
<dbReference type="EMBL" id="CAIX01000404">
    <property type="protein sequence ID" value="CCI10782.1"/>
    <property type="molecule type" value="Genomic_DNA"/>
</dbReference>
<evidence type="ECO:0000256" key="2">
    <source>
        <dbReference type="ARBA" id="ARBA00022801"/>
    </source>
</evidence>
<keyword evidence="5" id="KW-1185">Reference proteome</keyword>
<dbReference type="PANTHER" id="PTHR10161:SF14">
    <property type="entry name" value="TARTRATE-RESISTANT ACID PHOSPHATASE TYPE 5"/>
    <property type="match status" value="1"/>
</dbReference>
<dbReference type="GO" id="GO:0016787">
    <property type="term" value="F:hydrolase activity"/>
    <property type="evidence" value="ECO:0007669"/>
    <property type="project" value="UniProtKB-KW"/>
</dbReference>
<evidence type="ECO:0000313" key="5">
    <source>
        <dbReference type="Proteomes" id="UP000053237"/>
    </source>
</evidence>
<dbReference type="InterPro" id="IPR029052">
    <property type="entry name" value="Metallo-depent_PP-like"/>
</dbReference>
<dbReference type="InterPro" id="IPR004843">
    <property type="entry name" value="Calcineurin-like_PHP"/>
</dbReference>
<feature type="domain" description="Calcineurin-like phosphoesterase" evidence="3">
    <location>
        <begin position="41"/>
        <end position="200"/>
    </location>
</feature>
<dbReference type="InParanoid" id="A0A024FV19"/>
<comment type="caution">
    <text evidence="4">The sequence shown here is derived from an EMBL/GenBank/DDBJ whole genome shotgun (WGS) entry which is preliminary data.</text>
</comment>
<gene>
    <name evidence="4" type="ORF">BN9_116930</name>
</gene>
<dbReference type="OrthoDB" id="411211at2759"/>
<name>A0A024FV19_9STRA</name>
<dbReference type="STRING" id="65357.A0A024FV19"/>
<dbReference type="SUPFAM" id="SSF56300">
    <property type="entry name" value="Metallo-dependent phosphatases"/>
    <property type="match status" value="1"/>
</dbReference>
<evidence type="ECO:0000256" key="1">
    <source>
        <dbReference type="ARBA" id="ARBA00022729"/>
    </source>
</evidence>